<reference evidence="1 2" key="1">
    <citation type="submission" date="2016-07" db="EMBL/GenBank/DDBJ databases">
        <title>Pervasive Adenine N6-methylation of Active Genes in Fungi.</title>
        <authorList>
            <consortium name="DOE Joint Genome Institute"/>
            <person name="Mondo S.J."/>
            <person name="Dannebaum R.O."/>
            <person name="Kuo R.C."/>
            <person name="Labutti K."/>
            <person name="Haridas S."/>
            <person name="Kuo A."/>
            <person name="Salamov A."/>
            <person name="Ahrendt S.R."/>
            <person name="Lipzen A."/>
            <person name="Sullivan W."/>
            <person name="Andreopoulos W.B."/>
            <person name="Clum A."/>
            <person name="Lindquist E."/>
            <person name="Daum C."/>
            <person name="Ramamoorthy G.K."/>
            <person name="Gryganskyi A."/>
            <person name="Culley D."/>
            <person name="Magnuson J.K."/>
            <person name="James T.Y."/>
            <person name="O'Malley M.A."/>
            <person name="Stajich J.E."/>
            <person name="Spatafora J.W."/>
            <person name="Visel A."/>
            <person name="Grigoriev I.V."/>
        </authorList>
    </citation>
    <scope>NUCLEOTIDE SEQUENCE [LARGE SCALE GENOMIC DNA]</scope>
    <source>
        <strain evidence="1 2">PL171</strain>
    </source>
</reference>
<gene>
    <name evidence="1" type="ORF">BCR44DRAFT_1438471</name>
</gene>
<evidence type="ECO:0000313" key="1">
    <source>
        <dbReference type="EMBL" id="ORZ33424.1"/>
    </source>
</evidence>
<sequence length="670" mass="76262">MQPPSNVDSTQGNDTMNSSEICPTLPLELAESVLVAAIRSIRYIRRSDAAKQAPYLNVALRSVLPEVTKAAIARQVWVDMDHASACGDVELLNLMVRMSQLPEYSESLVLHYTDKAMHLASERGHIAVLNWWVAHQDKLPLKYWTEAMDRASALGRWIEALRGAAKAGHVHVLDWWLQSGCFDTRSPTEAKGFLDCIGKSGRLDVLDWLLANKDAVGRNWTTDPYTKHMAIDALRCGNVHVLDWMLEHEPKSLVNRFERYLVGDLIDKDMRNSLEWLAQHKVRIPGNDGVMWAMHHKKDKVLAQWLLDTCISQVTLELFLRAFERADVEYVEWCYERLDVAEQSAVREADKLVCMFLKASLVGSVDCLNWIVNRLESPPALLWGKKFATMAIGDLSCMQIQDCLLCASQNGYVAVLDWLVKNGITLDRHTFHSCVDGAIRKGRWQVLEWLSNDPVRSSLDEGARANAVADKLVPCVLRYFDTRRASDYIHVLEWIRRRYPSAFDFPQPKSNRSFSQSVALLEWWDKVIEQPPQHPNGEPETTCLDSITDPGVLNWWLSSDRSDFEYTSIAIDQASADGKLDLLDCWKQFALAHARALDCDNDEDDHPLLKYTSAAMDNASRNGHLEVLEWWESSGIVPLKYSKRALKFTPFVSQEKRAEIVRWWLSSGLP</sequence>
<dbReference type="PANTHER" id="PTHR46586:SF3">
    <property type="entry name" value="ANKYRIN REPEAT-CONTAINING PROTEIN"/>
    <property type="match status" value="1"/>
</dbReference>
<dbReference type="EMBL" id="MCFL01000036">
    <property type="protein sequence ID" value="ORZ33424.1"/>
    <property type="molecule type" value="Genomic_DNA"/>
</dbReference>
<dbReference type="Gene3D" id="1.25.40.20">
    <property type="entry name" value="Ankyrin repeat-containing domain"/>
    <property type="match status" value="1"/>
</dbReference>
<protein>
    <recommendedName>
        <fullName evidence="3">Ankyrin repeat-containing domain protein</fullName>
    </recommendedName>
</protein>
<evidence type="ECO:0000313" key="2">
    <source>
        <dbReference type="Proteomes" id="UP000193411"/>
    </source>
</evidence>
<comment type="caution">
    <text evidence="1">The sequence shown here is derived from an EMBL/GenBank/DDBJ whole genome shotgun (WGS) entry which is preliminary data.</text>
</comment>
<dbReference type="InterPro" id="IPR052050">
    <property type="entry name" value="SecEffector_AnkRepeat"/>
</dbReference>
<proteinExistence type="predicted"/>
<dbReference type="PANTHER" id="PTHR46586">
    <property type="entry name" value="ANKYRIN REPEAT-CONTAINING PROTEIN"/>
    <property type="match status" value="1"/>
</dbReference>
<dbReference type="OrthoDB" id="151517at2759"/>
<dbReference type="AlphaFoldDB" id="A0A1Y2HHF1"/>
<organism evidence="1 2">
    <name type="scientific">Catenaria anguillulae PL171</name>
    <dbReference type="NCBI Taxonomy" id="765915"/>
    <lineage>
        <taxon>Eukaryota</taxon>
        <taxon>Fungi</taxon>
        <taxon>Fungi incertae sedis</taxon>
        <taxon>Blastocladiomycota</taxon>
        <taxon>Blastocladiomycetes</taxon>
        <taxon>Blastocladiales</taxon>
        <taxon>Catenariaceae</taxon>
        <taxon>Catenaria</taxon>
    </lineage>
</organism>
<dbReference type="Proteomes" id="UP000193411">
    <property type="component" value="Unassembled WGS sequence"/>
</dbReference>
<evidence type="ECO:0008006" key="3">
    <source>
        <dbReference type="Google" id="ProtNLM"/>
    </source>
</evidence>
<accession>A0A1Y2HHF1</accession>
<keyword evidence="2" id="KW-1185">Reference proteome</keyword>
<name>A0A1Y2HHF1_9FUNG</name>
<dbReference type="InterPro" id="IPR036770">
    <property type="entry name" value="Ankyrin_rpt-contain_sf"/>
</dbReference>
<dbReference type="SUPFAM" id="SSF140860">
    <property type="entry name" value="Pseudo ankyrin repeat-like"/>
    <property type="match status" value="1"/>
</dbReference>
<dbReference type="SUPFAM" id="SSF48403">
    <property type="entry name" value="Ankyrin repeat"/>
    <property type="match status" value="1"/>
</dbReference>